<proteinExistence type="predicted"/>
<evidence type="ECO:0000313" key="1">
    <source>
        <dbReference type="EMBL" id="VAW90047.1"/>
    </source>
</evidence>
<gene>
    <name evidence="1" type="ORF">MNBD_GAMMA17-854</name>
</gene>
<protein>
    <submittedName>
        <fullName evidence="1">Uncharacterized protein</fullName>
    </submittedName>
</protein>
<name>A0A3B0ZRS1_9ZZZZ</name>
<dbReference type="AlphaFoldDB" id="A0A3B0ZRS1"/>
<dbReference type="EMBL" id="UOFQ01000170">
    <property type="protein sequence ID" value="VAW90047.1"/>
    <property type="molecule type" value="Genomic_DNA"/>
</dbReference>
<sequence>MTYLTTQHIEHLIWHINLLSRSLPTIQPNSTQARTLVAGAERNLVMVSEMLAADITCTGCGCTSHSQCTTKDGWGCYWLTVDYNKKQGVCSRCSQALPAWLDNNDR</sequence>
<reference evidence="1" key="1">
    <citation type="submission" date="2018-06" db="EMBL/GenBank/DDBJ databases">
        <authorList>
            <person name="Zhirakovskaya E."/>
        </authorList>
    </citation>
    <scope>NUCLEOTIDE SEQUENCE</scope>
</reference>
<accession>A0A3B0ZRS1</accession>
<organism evidence="1">
    <name type="scientific">hydrothermal vent metagenome</name>
    <dbReference type="NCBI Taxonomy" id="652676"/>
    <lineage>
        <taxon>unclassified sequences</taxon>
        <taxon>metagenomes</taxon>
        <taxon>ecological metagenomes</taxon>
    </lineage>
</organism>